<comment type="caution">
    <text evidence="8">The sequence shown here is derived from an EMBL/GenBank/DDBJ whole genome shotgun (WGS) entry which is preliminary data.</text>
</comment>
<sequence length="559" mass="64034">MDAAEVLEVQNRYSKLGPDMCSSNMLLTRFLYVGDESPVYFPKNVLVGDYFSDIDVLSIEALATYDKEELMPIEIITKAFESNLVPHPETLIFALAVCCKQKFSKNLRCAAYAAVEKICLTPEHFILFIKFITQVSKYTSVLNNKPTRGWGHGLRKAVNNWYLSKEPLELVKCVTRCKSRYGWKHKDIIKLSHPHPDTSEQKVILKYIMHGLEETKKAFDNNPDVKELIEYIQKVEDFKHCEDETKAASLLEKYEFTLDHVPGHMLKSTEVWNSLILSMDLHTLLNNLQRIHNLGLLNPDNPAVEKIIDEITNEERLSRDNIHPIFVYITLKNYENCGKVLSYVKRKMKGQAKKLLAPPSKPNTKIINALYQAFDLSIMNLKPTGLRYMITINNDEEMWYTDTLHSGNINGAEAGYLIAYSLSCCEKNVTVAAFDVVDLHIINLNQSTHFPSVMKLHKPTPNNGIHLNNPIAWALKKHNQYDVFINVIDRIVDDVDEVEKNFSLYRDKMNLPHAKLINCFVCSSSCQAKTTFCHRNILEIYGFDATVPMVIQAFSKSLF</sequence>
<dbReference type="InterPro" id="IPR040322">
    <property type="entry name" value="TROVE2"/>
</dbReference>
<evidence type="ECO:0000259" key="7">
    <source>
        <dbReference type="PROSITE" id="PS50988"/>
    </source>
</evidence>
<evidence type="ECO:0000313" key="8">
    <source>
        <dbReference type="EMBL" id="KAK2579568.1"/>
    </source>
</evidence>
<evidence type="ECO:0000256" key="1">
    <source>
        <dbReference type="ARBA" id="ARBA00004496"/>
    </source>
</evidence>
<comment type="subcellular location">
    <subcellularLocation>
        <location evidence="1">Cytoplasm</location>
    </subcellularLocation>
</comment>
<dbReference type="PROSITE" id="PS50988">
    <property type="entry name" value="TROVE"/>
    <property type="match status" value="1"/>
</dbReference>
<dbReference type="InterPro" id="IPR056800">
    <property type="entry name" value="vWA_Ro60"/>
</dbReference>
<keyword evidence="6" id="KW-0687">Ribonucleoprotein</keyword>
<comment type="similarity">
    <text evidence="2">Belongs to the Ro 60 kDa family.</text>
</comment>
<keyword evidence="9" id="KW-1185">Reference proteome</keyword>
<proteinExistence type="inferred from homology"/>
<dbReference type="GO" id="GO:0005737">
    <property type="term" value="C:cytoplasm"/>
    <property type="evidence" value="ECO:0007669"/>
    <property type="project" value="UniProtKB-SubCell"/>
</dbReference>
<evidence type="ECO:0000256" key="5">
    <source>
        <dbReference type="ARBA" id="ARBA00022884"/>
    </source>
</evidence>
<reference evidence="8" key="1">
    <citation type="submission" date="2021-08" db="EMBL/GenBank/DDBJ databases">
        <authorList>
            <person name="Misof B."/>
            <person name="Oliver O."/>
            <person name="Podsiadlowski L."/>
            <person name="Donath A."/>
            <person name="Peters R."/>
            <person name="Mayer C."/>
            <person name="Rust J."/>
            <person name="Gunkel S."/>
            <person name="Lesny P."/>
            <person name="Martin S."/>
            <person name="Oeyen J.P."/>
            <person name="Petersen M."/>
            <person name="Panagiotis P."/>
            <person name="Wilbrandt J."/>
            <person name="Tanja T."/>
        </authorList>
    </citation>
    <scope>NUCLEOTIDE SEQUENCE</scope>
    <source>
        <strain evidence="8">GBR_01_08_01A</strain>
        <tissue evidence="8">Thorax + abdomen</tissue>
    </source>
</reference>
<dbReference type="SUPFAM" id="SSF53300">
    <property type="entry name" value="vWA-like"/>
    <property type="match status" value="1"/>
</dbReference>
<dbReference type="Proteomes" id="UP001258017">
    <property type="component" value="Unassembled WGS sequence"/>
</dbReference>
<dbReference type="PANTHER" id="PTHR14202:SF0">
    <property type="entry name" value="RNA-BINDING PROTEIN RO60"/>
    <property type="match status" value="1"/>
</dbReference>
<feature type="domain" description="TROVE" evidence="7">
    <location>
        <begin position="9"/>
        <end position="386"/>
    </location>
</feature>
<dbReference type="InterPro" id="IPR036465">
    <property type="entry name" value="vWFA_dom_sf"/>
</dbReference>
<keyword evidence="3" id="KW-0963">Cytoplasm</keyword>
<dbReference type="Pfam" id="PF05731">
    <property type="entry name" value="TROVE"/>
    <property type="match status" value="1"/>
</dbReference>
<name>A0AAD9RH75_9HYME</name>
<dbReference type="InterPro" id="IPR037214">
    <property type="entry name" value="TROVE_dom_sf"/>
</dbReference>
<gene>
    <name evidence="8" type="ORF">KPH14_010864</name>
</gene>
<dbReference type="InterPro" id="IPR008858">
    <property type="entry name" value="TROVE_dom"/>
</dbReference>
<reference evidence="8" key="2">
    <citation type="journal article" date="2023" name="Commun. Biol.">
        <title>Intrasexual cuticular hydrocarbon dimorphism in a wasp sheds light on hydrocarbon biosynthesis genes in Hymenoptera.</title>
        <authorList>
            <person name="Moris V.C."/>
            <person name="Podsiadlowski L."/>
            <person name="Martin S."/>
            <person name="Oeyen J.P."/>
            <person name="Donath A."/>
            <person name="Petersen M."/>
            <person name="Wilbrandt J."/>
            <person name="Misof B."/>
            <person name="Liedtke D."/>
            <person name="Thamm M."/>
            <person name="Scheiner R."/>
            <person name="Schmitt T."/>
            <person name="Niehuis O."/>
        </authorList>
    </citation>
    <scope>NUCLEOTIDE SEQUENCE</scope>
    <source>
        <strain evidence="8">GBR_01_08_01A</strain>
    </source>
</reference>
<evidence type="ECO:0000256" key="2">
    <source>
        <dbReference type="ARBA" id="ARBA00007814"/>
    </source>
</evidence>
<keyword evidence="4" id="KW-0479">Metal-binding</keyword>
<dbReference type="AlphaFoldDB" id="A0AAD9RH75"/>
<evidence type="ECO:0000256" key="6">
    <source>
        <dbReference type="ARBA" id="ARBA00023274"/>
    </source>
</evidence>
<dbReference type="GO" id="GO:1990904">
    <property type="term" value="C:ribonucleoprotein complex"/>
    <property type="evidence" value="ECO:0007669"/>
    <property type="project" value="UniProtKB-KW"/>
</dbReference>
<dbReference type="Pfam" id="PF25045">
    <property type="entry name" value="vWA_Ro60"/>
    <property type="match status" value="1"/>
</dbReference>
<dbReference type="Gene3D" id="3.40.50.410">
    <property type="entry name" value="von Willebrand factor, type A domain"/>
    <property type="match status" value="1"/>
</dbReference>
<organism evidence="8 9">
    <name type="scientific">Odynerus spinipes</name>
    <dbReference type="NCBI Taxonomy" id="1348599"/>
    <lineage>
        <taxon>Eukaryota</taxon>
        <taxon>Metazoa</taxon>
        <taxon>Ecdysozoa</taxon>
        <taxon>Arthropoda</taxon>
        <taxon>Hexapoda</taxon>
        <taxon>Insecta</taxon>
        <taxon>Pterygota</taxon>
        <taxon>Neoptera</taxon>
        <taxon>Endopterygota</taxon>
        <taxon>Hymenoptera</taxon>
        <taxon>Apocrita</taxon>
        <taxon>Aculeata</taxon>
        <taxon>Vespoidea</taxon>
        <taxon>Vespidae</taxon>
        <taxon>Eumeninae</taxon>
        <taxon>Odynerus</taxon>
    </lineage>
</organism>
<accession>A0AAD9RH75</accession>
<keyword evidence="5" id="KW-0694">RNA-binding</keyword>
<evidence type="ECO:0000256" key="4">
    <source>
        <dbReference type="ARBA" id="ARBA00022723"/>
    </source>
</evidence>
<protein>
    <recommendedName>
        <fullName evidence="7">TROVE domain-containing protein</fullName>
    </recommendedName>
</protein>
<dbReference type="PANTHER" id="PTHR14202">
    <property type="entry name" value="60 KDA RIBONUCLEOPROTEIN SSA/RO"/>
    <property type="match status" value="1"/>
</dbReference>
<evidence type="ECO:0000313" key="9">
    <source>
        <dbReference type="Proteomes" id="UP001258017"/>
    </source>
</evidence>
<dbReference type="GO" id="GO:0003723">
    <property type="term" value="F:RNA binding"/>
    <property type="evidence" value="ECO:0007669"/>
    <property type="project" value="UniProtKB-KW"/>
</dbReference>
<dbReference type="SUPFAM" id="SSF140864">
    <property type="entry name" value="TROVE domain-like"/>
    <property type="match status" value="1"/>
</dbReference>
<dbReference type="GO" id="GO:0046872">
    <property type="term" value="F:metal ion binding"/>
    <property type="evidence" value="ECO:0007669"/>
    <property type="project" value="UniProtKB-KW"/>
</dbReference>
<dbReference type="EMBL" id="JAIFRP010000084">
    <property type="protein sequence ID" value="KAK2579568.1"/>
    <property type="molecule type" value="Genomic_DNA"/>
</dbReference>
<evidence type="ECO:0000256" key="3">
    <source>
        <dbReference type="ARBA" id="ARBA00022490"/>
    </source>
</evidence>